<dbReference type="Proteomes" id="UP000424673">
    <property type="component" value="Chromosome"/>
</dbReference>
<evidence type="ECO:0000313" key="2">
    <source>
        <dbReference type="Proteomes" id="UP000424673"/>
    </source>
</evidence>
<name>A0ABX6EG05_9HYPH</name>
<evidence type="ECO:0000313" key="1">
    <source>
        <dbReference type="EMBL" id="QGM93544.1"/>
    </source>
</evidence>
<protein>
    <submittedName>
        <fullName evidence="1">Uncharacterized protein</fullName>
    </submittedName>
</protein>
<gene>
    <name evidence="1" type="ORF">F7D13_05625</name>
</gene>
<sequence length="80" mass="9444">MGLHGLKGMLEFLAYLRKKKIMYRIEQQVDDGLEVSFALVGYRFEVTFFADHMEFSYFTGHEDVETDEKKLFDLIESHSD</sequence>
<accession>A0ABX6EG05</accession>
<dbReference type="RefSeq" id="WP_154451334.1">
    <property type="nucleotide sequence ID" value="NZ_CP044328.1"/>
</dbReference>
<reference evidence="2" key="1">
    <citation type="submission" date="2019-09" db="EMBL/GenBank/DDBJ databases">
        <title>Isolation and complete genome sequencing of Methylocystis species.</title>
        <authorList>
            <person name="Rumah B.L."/>
            <person name="Stead C.E."/>
            <person name="Stevens B.C."/>
            <person name="Minton N.P."/>
            <person name="Grosse-Honebrink A."/>
            <person name="Zhang Y."/>
        </authorList>
    </citation>
    <scope>NUCLEOTIDE SEQUENCE [LARGE SCALE GENOMIC DNA]</scope>
    <source>
        <strain evidence="2">BRCS1</strain>
    </source>
</reference>
<keyword evidence="2" id="KW-1185">Reference proteome</keyword>
<organism evidence="1 2">
    <name type="scientific">Methylocystis rosea</name>
    <dbReference type="NCBI Taxonomy" id="173366"/>
    <lineage>
        <taxon>Bacteria</taxon>
        <taxon>Pseudomonadati</taxon>
        <taxon>Pseudomonadota</taxon>
        <taxon>Alphaproteobacteria</taxon>
        <taxon>Hyphomicrobiales</taxon>
        <taxon>Methylocystaceae</taxon>
        <taxon>Methylocystis</taxon>
    </lineage>
</organism>
<proteinExistence type="predicted"/>
<reference evidence="1 2" key="2">
    <citation type="journal article" date="2021" name="AMB Express">
        <title>Isolation and characterisation of Methylocystis spp. for poly-3-hydroxybutyrate production using waste methane feedstocks.</title>
        <authorList>
            <person name="Rumah B.L."/>
            <person name="Stead C.E."/>
            <person name="Claxton Stevens B.H."/>
            <person name="Minton N.P."/>
            <person name="Grosse-Honebrink A."/>
            <person name="Zhang Y."/>
        </authorList>
    </citation>
    <scope>NUCLEOTIDE SEQUENCE [LARGE SCALE GENOMIC DNA]</scope>
    <source>
        <strain evidence="1 2">BRCS1</strain>
    </source>
</reference>
<dbReference type="EMBL" id="CP044328">
    <property type="protein sequence ID" value="QGM93544.1"/>
    <property type="molecule type" value="Genomic_DNA"/>
</dbReference>